<evidence type="ECO:0000256" key="1">
    <source>
        <dbReference type="ARBA" id="ARBA00023172"/>
    </source>
</evidence>
<feature type="region of interest" description="Disordered" evidence="2">
    <location>
        <begin position="1149"/>
        <end position="1178"/>
    </location>
</feature>
<evidence type="ECO:0000313" key="5">
    <source>
        <dbReference type="Proteomes" id="UP000601435"/>
    </source>
</evidence>
<keyword evidence="5" id="KW-1185">Reference proteome</keyword>
<feature type="compositionally biased region" description="Basic and acidic residues" evidence="2">
    <location>
        <begin position="168"/>
        <end position="178"/>
    </location>
</feature>
<dbReference type="InterPro" id="IPR011010">
    <property type="entry name" value="DNA_brk_join_enz"/>
</dbReference>
<keyword evidence="3" id="KW-1133">Transmembrane helix</keyword>
<evidence type="ECO:0000256" key="2">
    <source>
        <dbReference type="SAM" id="MobiDB-lite"/>
    </source>
</evidence>
<dbReference type="GO" id="GO:0003677">
    <property type="term" value="F:DNA binding"/>
    <property type="evidence" value="ECO:0007669"/>
    <property type="project" value="InterPro"/>
</dbReference>
<feature type="non-terminal residue" evidence="4">
    <location>
        <position position="1321"/>
    </location>
</feature>
<protein>
    <submittedName>
        <fullName evidence="4">Uncharacterized protein</fullName>
    </submittedName>
</protein>
<dbReference type="Gene3D" id="1.10.443.10">
    <property type="entry name" value="Intergrase catalytic core"/>
    <property type="match status" value="1"/>
</dbReference>
<dbReference type="SUPFAM" id="SSF56349">
    <property type="entry name" value="DNA breaking-rejoining enzymes"/>
    <property type="match status" value="1"/>
</dbReference>
<sequence length="1321" mass="145947">MALEDSVYVICEGSSGPLSICGWVVSLPGDDAVVGTSTKATAGLAHTAKAKQGEHEISFVRVPLSAVTEQPPSEWKGVKPRDLPPSKACVAAWKTLGQGGTELESSGAEMPRTSKAPGRARRSLKEDLKDLQGLWDDEEGDEDETDDEDDARPSTRPRGSSMLAPGAKNKDSDRREKERDEDDLDLRKLVRKGLASGQSPNDLMPLFMMSLALDKSEGRKKKKSKEAGRLGKGMQAVATLHRLHESIRKRPRRIIMQQFEAEVARELGVIPGQPWTLNDWVRRQSWGPKPQPQDADVQLVAKAERAYLEAKLQRAVHKEFRFETVFKAWGAEIDGVAGRVGAPLATRRQVWMLLQRIVTGGWASCDVLRQVLGNLAYIFQYRRELYSLQHRIYKFVSEMPGDRWCKLPDFVLDEIRSCALHLPFAVCSMRRRVSTTLLATDATPSSGGAVVTEVPGALAEELWRQSEMKGEAVRLDRGRDEALDVEEPKVPSVFASTVGECLPWRVTASYHSRETSHVNLQELRAWRREMMKIAARGDHKGCIVVALNDSRVVVGAVGKGRSSSFRLNNLLRGALPHMILGGLSGALLWIETAANPADYPSRFRALPPPRRVPGWLLNFGIKERVPLCGREVCVREARATQAHSEAGLEMSEPVDLIEAVDLQIATLFEEVTNGLVRWVWLEPFGLSFAARRHFTQVGPQGPSSRPVVDEWRLQGARLPRGSLCVCSPMLLGPKTSSESSVYFGVGKQVQGTRGKGSESARPSSAVRWHMPAYGGRLRNANLTPAYRRGLRAAAQWLFDLAASLGGKLTRSTPPPVIDRVLERCVDEAYQRGEKLYFVRLHSRELLGDYVGGLAQFRSSPQDEEAGGLVVTIRKPKTRRLWQTQFVLVKSPALIKWLAWWTADMQGDRLLFRVARRRWARLFAEGLARLHLGDRGFTLGSLRSGGATWHFRTYENLPKLQYLGRWARADTLKYYLHEALTIKVDAEGKPESKVAVISSALRELAAALENSEWDVVGLASQTQRAPLVQQVEAQKEVSGSTVAYRQDWRIYVVVANPKQPERVGVAQDAGAGDLKGAAEAIMTAVGSAADQLGTAEVDAGRTAAEILGDEASRASAARWRSGSVHRRLTATLARLMTSLQQWTSLTPAAPRQGTLAPVQPRPLRAAPSSSPSLQTPAQARGPWGSASLNWHRAWWWGTLALLVMMCLFPRIVALFVAMVVRLVLRGCFVLASHVIKELCAQTFTLAGELEAHMVDWLSGQLSLRTAQPQLPPNFAVPPAGHDPHNNNNNFAGPPAQVALPARPLDFVTWVLLACNIYQQRQQ</sequence>
<gene>
    <name evidence="4" type="ORF">SNEC2469_LOCUS31707</name>
</gene>
<dbReference type="OrthoDB" id="422341at2759"/>
<name>A0A813BQ70_9DINO</name>
<comment type="caution">
    <text evidence="4">The sequence shown here is derived from an EMBL/GenBank/DDBJ whole genome shotgun (WGS) entry which is preliminary data.</text>
</comment>
<organism evidence="4 5">
    <name type="scientific">Symbiodinium necroappetens</name>
    <dbReference type="NCBI Taxonomy" id="1628268"/>
    <lineage>
        <taxon>Eukaryota</taxon>
        <taxon>Sar</taxon>
        <taxon>Alveolata</taxon>
        <taxon>Dinophyceae</taxon>
        <taxon>Suessiales</taxon>
        <taxon>Symbiodiniaceae</taxon>
        <taxon>Symbiodinium</taxon>
    </lineage>
</organism>
<reference evidence="4" key="1">
    <citation type="submission" date="2021-02" db="EMBL/GenBank/DDBJ databases">
        <authorList>
            <person name="Dougan E. K."/>
            <person name="Rhodes N."/>
            <person name="Thang M."/>
            <person name="Chan C."/>
        </authorList>
    </citation>
    <scope>NUCLEOTIDE SEQUENCE</scope>
</reference>
<dbReference type="GO" id="GO:0006310">
    <property type="term" value="P:DNA recombination"/>
    <property type="evidence" value="ECO:0007669"/>
    <property type="project" value="UniProtKB-KW"/>
</dbReference>
<keyword evidence="3" id="KW-0812">Transmembrane</keyword>
<feature type="compositionally biased region" description="Acidic residues" evidence="2">
    <location>
        <begin position="135"/>
        <end position="150"/>
    </location>
</feature>
<feature type="compositionally biased region" description="Low complexity" evidence="2">
    <location>
        <begin position="1160"/>
        <end position="1172"/>
    </location>
</feature>
<keyword evidence="3" id="KW-0472">Membrane</keyword>
<proteinExistence type="predicted"/>
<feature type="transmembrane region" description="Helical" evidence="3">
    <location>
        <begin position="1193"/>
        <end position="1219"/>
    </location>
</feature>
<dbReference type="InterPro" id="IPR013762">
    <property type="entry name" value="Integrase-like_cat_sf"/>
</dbReference>
<dbReference type="Proteomes" id="UP000601435">
    <property type="component" value="Unassembled WGS sequence"/>
</dbReference>
<evidence type="ECO:0000313" key="4">
    <source>
        <dbReference type="EMBL" id="CAE7920809.1"/>
    </source>
</evidence>
<keyword evidence="1" id="KW-0233">DNA recombination</keyword>
<evidence type="ECO:0000256" key="3">
    <source>
        <dbReference type="SAM" id="Phobius"/>
    </source>
</evidence>
<feature type="region of interest" description="Disordered" evidence="2">
    <location>
        <begin position="100"/>
        <end position="184"/>
    </location>
</feature>
<accession>A0A813BQ70</accession>
<dbReference type="EMBL" id="CAJNJA010077630">
    <property type="protein sequence ID" value="CAE7920809.1"/>
    <property type="molecule type" value="Genomic_DNA"/>
</dbReference>
<dbReference type="GO" id="GO:0015074">
    <property type="term" value="P:DNA integration"/>
    <property type="evidence" value="ECO:0007669"/>
    <property type="project" value="InterPro"/>
</dbReference>